<dbReference type="Proteomes" id="UP000612899">
    <property type="component" value="Unassembled WGS sequence"/>
</dbReference>
<accession>A0A8J3Q6V5</accession>
<name>A0A8J3Q6V5_9ACTN</name>
<protein>
    <submittedName>
        <fullName evidence="1">Uncharacterized protein</fullName>
    </submittedName>
</protein>
<dbReference type="EMBL" id="BONY01000012">
    <property type="protein sequence ID" value="GIH04343.1"/>
    <property type="molecule type" value="Genomic_DNA"/>
</dbReference>
<evidence type="ECO:0000313" key="1">
    <source>
        <dbReference type="EMBL" id="GIH04343.1"/>
    </source>
</evidence>
<gene>
    <name evidence="1" type="ORF">Rhe02_24100</name>
</gene>
<evidence type="ECO:0000313" key="2">
    <source>
        <dbReference type="Proteomes" id="UP000612899"/>
    </source>
</evidence>
<proteinExistence type="predicted"/>
<organism evidence="1 2">
    <name type="scientific">Rhizocola hellebori</name>
    <dbReference type="NCBI Taxonomy" id="1392758"/>
    <lineage>
        <taxon>Bacteria</taxon>
        <taxon>Bacillati</taxon>
        <taxon>Actinomycetota</taxon>
        <taxon>Actinomycetes</taxon>
        <taxon>Micromonosporales</taxon>
        <taxon>Micromonosporaceae</taxon>
        <taxon>Rhizocola</taxon>
    </lineage>
</organism>
<keyword evidence="2" id="KW-1185">Reference proteome</keyword>
<comment type="caution">
    <text evidence="1">The sequence shown here is derived from an EMBL/GenBank/DDBJ whole genome shotgun (WGS) entry which is preliminary data.</text>
</comment>
<dbReference type="AlphaFoldDB" id="A0A8J3Q6V5"/>
<reference evidence="1" key="1">
    <citation type="submission" date="2021-01" db="EMBL/GenBank/DDBJ databases">
        <title>Whole genome shotgun sequence of Rhizocola hellebori NBRC 109834.</title>
        <authorList>
            <person name="Komaki H."/>
            <person name="Tamura T."/>
        </authorList>
    </citation>
    <scope>NUCLEOTIDE SEQUENCE</scope>
    <source>
        <strain evidence="1">NBRC 109834</strain>
    </source>
</reference>
<sequence length="112" mass="11510">MGCRPDAGVGGLRRGDVHEYAIGSRVVRAVIVSAGQYAPGRIAMAPVAEVDPKGKAFGLAVPTGAADPLLGSVDVGRIRPADPELIRARVGTMSAVTMGRISAALKDFLDLD</sequence>